<name>A0ABT2SI91_9FIRM</name>
<gene>
    <name evidence="2" type="ORF">OCV47_00400</name>
</gene>
<dbReference type="PROSITE" id="PS01276">
    <property type="entry name" value="PEPTIDASE_U32"/>
    <property type="match status" value="1"/>
</dbReference>
<sequence length="797" mass="92285">MKVELLAPAGSYESMMAAYKAGADAVYIGGTKFGARAFADNLDTERMKEAIDYAHLRGKRLYLTVNTLIKEKEIEEVYEYLLPFYREGLDAVIVQDFGVFQMVREEFPDMDLHASTQMTVTGVRGAAWLKERGASRVVTARELSMEEIRRIHRQVPVEIESFVHGALCFCYSGQCLLSSMIGGRSGNRGRCAQPCRLPYQLYDADGRQISREGQPFLMSPKDMCTLDLIPDLIESGVYSFKMEGRMKKPEYTAGITAVYRKYIDRYLQYGKKDFQVSEEDRSILMDLYNRGGFSTGYYRQHNGRDMMSMERPNHWGTEAAKPVFSEKGVRWKALEELHPQDVLELRSRKEEKTEVTLTTRVTKGAVFSIKTGKVKPDKSALFYRTRNEQLLRSLKKEYLDTPYKVEANGVLLLKKGQPAQLEIRCQGQKITVTGQQIQAAQKRPVTEEEVRRQISKLGQTDFQWKNLEIHLDESVFVPIQELNELRRRAIEELRQQMLGVYFRKEQKALPVCEDAEYSQVAPFLTAEIQTEEQLGEVLRQNAVTRVCISSMRYDSQKAFQEYAASDAARCHEQSIQCWYVMPWIFREESRNYFRQEKEMMSILEQFDGLLIKNLEEMEYLQDMGYRGKIALDANLYIWNSRAMRFWKKENIDWITLPEELTDQELRQVQGGMPGEMIVYGYTPLMVTAQCFQKNTTGCRKMRKTLQLKDRKNKYFTVKNDCSFCYNVLYNSAATELADLEKTVAAIHPASYRLSFTTESAAQVREVCQRYREALIEHREVKVPGDEFTRGHLKRGVE</sequence>
<organism evidence="2 3">
    <name type="scientific">Muricoprocola aceti</name>
    <dbReference type="NCBI Taxonomy" id="2981772"/>
    <lineage>
        <taxon>Bacteria</taxon>
        <taxon>Bacillati</taxon>
        <taxon>Bacillota</taxon>
        <taxon>Clostridia</taxon>
        <taxon>Lachnospirales</taxon>
        <taxon>Lachnospiraceae</taxon>
        <taxon>Muricoprocola</taxon>
    </lineage>
</organism>
<keyword evidence="3" id="KW-1185">Reference proteome</keyword>
<dbReference type="RefSeq" id="WP_262652995.1">
    <property type="nucleotide sequence ID" value="NZ_JAOQKE010000001.1"/>
</dbReference>
<evidence type="ECO:0000313" key="2">
    <source>
        <dbReference type="EMBL" id="MCU6723828.1"/>
    </source>
</evidence>
<dbReference type="EMBL" id="JAOQKE010000001">
    <property type="protein sequence ID" value="MCU6723828.1"/>
    <property type="molecule type" value="Genomic_DNA"/>
</dbReference>
<dbReference type="Pfam" id="PF01136">
    <property type="entry name" value="Peptidase_U32"/>
    <property type="match status" value="2"/>
</dbReference>
<dbReference type="InterPro" id="IPR001539">
    <property type="entry name" value="Peptidase_U32"/>
</dbReference>
<dbReference type="InterPro" id="IPR051454">
    <property type="entry name" value="RNA/ubiquinone_mod_enzymes"/>
</dbReference>
<proteinExistence type="predicted"/>
<dbReference type="Proteomes" id="UP001652338">
    <property type="component" value="Unassembled WGS sequence"/>
</dbReference>
<dbReference type="PANTHER" id="PTHR30217:SF10">
    <property type="entry name" value="23S RRNA 5-HYDROXYCYTIDINE C2501 SYNTHASE"/>
    <property type="match status" value="1"/>
</dbReference>
<dbReference type="InterPro" id="IPR020988">
    <property type="entry name" value="Pept_U32_collagenase"/>
</dbReference>
<comment type="caution">
    <text evidence="2">The sequence shown here is derived from an EMBL/GenBank/DDBJ whole genome shotgun (WGS) entry which is preliminary data.</text>
</comment>
<accession>A0ABT2SI91</accession>
<feature type="domain" description="Peptidase U32 collagenase" evidence="1">
    <location>
        <begin position="383"/>
        <end position="497"/>
    </location>
</feature>
<dbReference type="PANTHER" id="PTHR30217">
    <property type="entry name" value="PEPTIDASE U32 FAMILY"/>
    <property type="match status" value="1"/>
</dbReference>
<protein>
    <submittedName>
        <fullName evidence="2">DUF3656 domain-containing protein</fullName>
    </submittedName>
</protein>
<evidence type="ECO:0000259" key="1">
    <source>
        <dbReference type="Pfam" id="PF12392"/>
    </source>
</evidence>
<reference evidence="2 3" key="1">
    <citation type="journal article" date="2021" name="ISME Commun">
        <title>Automated analysis of genomic sequences facilitates high-throughput and comprehensive description of bacteria.</title>
        <authorList>
            <person name="Hitch T.C.A."/>
        </authorList>
    </citation>
    <scope>NUCLEOTIDE SEQUENCE [LARGE SCALE GENOMIC DNA]</scope>
    <source>
        <strain evidence="2 3">Sanger_29</strain>
    </source>
</reference>
<evidence type="ECO:0000313" key="3">
    <source>
        <dbReference type="Proteomes" id="UP001652338"/>
    </source>
</evidence>
<dbReference type="Pfam" id="PF12392">
    <property type="entry name" value="DUF3656"/>
    <property type="match status" value="1"/>
</dbReference>